<reference evidence="3 4" key="1">
    <citation type="journal article" date="2018" name="Gigascience">
        <title>Genomes of trombidid mites reveal novel predicted allergens and laterally-transferred genes associated with secondary metabolism.</title>
        <authorList>
            <person name="Dong X."/>
            <person name="Chaisiri K."/>
            <person name="Xia D."/>
            <person name="Armstrong S.D."/>
            <person name="Fang Y."/>
            <person name="Donnelly M.J."/>
            <person name="Kadowaki T."/>
            <person name="McGarry J.W."/>
            <person name="Darby A.C."/>
            <person name="Makepeace B.L."/>
        </authorList>
    </citation>
    <scope>NUCLEOTIDE SEQUENCE [LARGE SCALE GENOMIC DNA]</scope>
    <source>
        <strain evidence="3">UoL-WK</strain>
    </source>
</reference>
<dbReference type="InterPro" id="IPR036179">
    <property type="entry name" value="Ig-like_dom_sf"/>
</dbReference>
<evidence type="ECO:0000313" key="3">
    <source>
        <dbReference type="EMBL" id="RWS08446.1"/>
    </source>
</evidence>
<evidence type="ECO:0000259" key="1">
    <source>
        <dbReference type="PROSITE" id="PS50835"/>
    </source>
</evidence>
<feature type="domain" description="Ig-like" evidence="1">
    <location>
        <begin position="1"/>
        <end position="84"/>
    </location>
</feature>
<gene>
    <name evidence="2" type="ORF">B4U79_04504</name>
    <name evidence="3" type="ORF">B4U79_13545</name>
</gene>
<dbReference type="EMBL" id="NCKU01002964">
    <property type="protein sequence ID" value="RWS08446.1"/>
    <property type="molecule type" value="Genomic_DNA"/>
</dbReference>
<evidence type="ECO:0000313" key="4">
    <source>
        <dbReference type="Proteomes" id="UP000285301"/>
    </source>
</evidence>
<dbReference type="PROSITE" id="PS50835">
    <property type="entry name" value="IG_LIKE"/>
    <property type="match status" value="1"/>
</dbReference>
<dbReference type="EMBL" id="NCKU01003028">
    <property type="protein sequence ID" value="RWS08326.1"/>
    <property type="molecule type" value="Genomic_DNA"/>
</dbReference>
<proteinExistence type="predicted"/>
<comment type="caution">
    <text evidence="3">The sequence shown here is derived from an EMBL/GenBank/DDBJ whole genome shotgun (WGS) entry which is preliminary data.</text>
</comment>
<dbReference type="InterPro" id="IPR037448">
    <property type="entry name" value="Zig-8"/>
</dbReference>
<dbReference type="Gene3D" id="2.60.40.10">
    <property type="entry name" value="Immunoglobulins"/>
    <property type="match status" value="1"/>
</dbReference>
<keyword evidence="4" id="KW-1185">Reference proteome</keyword>
<dbReference type="Proteomes" id="UP000285301">
    <property type="component" value="Unassembled WGS sequence"/>
</dbReference>
<dbReference type="AlphaFoldDB" id="A0A3S3S332"/>
<dbReference type="GO" id="GO:0050808">
    <property type="term" value="P:synapse organization"/>
    <property type="evidence" value="ECO:0007669"/>
    <property type="project" value="TreeGrafter"/>
</dbReference>
<dbReference type="Pfam" id="PF07679">
    <property type="entry name" value="I-set"/>
    <property type="match status" value="1"/>
</dbReference>
<evidence type="ECO:0000313" key="2">
    <source>
        <dbReference type="EMBL" id="RWS08326.1"/>
    </source>
</evidence>
<dbReference type="PANTHER" id="PTHR23279:SF36">
    <property type="entry name" value="DEFECTIVE PROBOSCIS EXTENSION RESPONSE 9, ISOFORM A"/>
    <property type="match status" value="1"/>
</dbReference>
<dbReference type="InterPro" id="IPR007110">
    <property type="entry name" value="Ig-like_dom"/>
</dbReference>
<dbReference type="InterPro" id="IPR013783">
    <property type="entry name" value="Ig-like_fold"/>
</dbReference>
<reference evidence="3" key="2">
    <citation type="submission" date="2018-11" db="EMBL/GenBank/DDBJ databases">
        <title>Trombidioid mite genomics.</title>
        <authorList>
            <person name="Dong X."/>
        </authorList>
    </citation>
    <scope>NUCLEOTIDE SEQUENCE</scope>
    <source>
        <strain evidence="3">UoL-WK</strain>
    </source>
</reference>
<dbReference type="PANTHER" id="PTHR23279">
    <property type="entry name" value="DEFECTIVE PROBOSCIS EXTENSION RESPONSE DPR -RELATED"/>
    <property type="match status" value="1"/>
</dbReference>
<sequence length="173" mass="19355">MKITVSEGESVSLPCKVRDLAPYILVWRRDKDKFILYAGDFKITKDPRFKLVETMNALIIDGVKSEDVSNYTCQVGTNPPREITHQLSIIGSNPSNGPIIEVVPQNSKEEPAPSGVTQGVVMENKTETVDQTTQKPEGTNATSGLIENKFLLCLLFFAYKTYLKIFKELIQEN</sequence>
<dbReference type="SMART" id="SM00409">
    <property type="entry name" value="IG"/>
    <property type="match status" value="1"/>
</dbReference>
<dbReference type="STRING" id="1965070.A0A3S3S332"/>
<dbReference type="GO" id="GO:0032589">
    <property type="term" value="C:neuron projection membrane"/>
    <property type="evidence" value="ECO:0007669"/>
    <property type="project" value="TreeGrafter"/>
</dbReference>
<dbReference type="SUPFAM" id="SSF48726">
    <property type="entry name" value="Immunoglobulin"/>
    <property type="match status" value="1"/>
</dbReference>
<dbReference type="OrthoDB" id="6512051at2759"/>
<protein>
    <recommendedName>
        <fullName evidence="1">Ig-like domain-containing protein</fullName>
    </recommendedName>
</protein>
<organism evidence="3 4">
    <name type="scientific">Dinothrombium tinctorium</name>
    <dbReference type="NCBI Taxonomy" id="1965070"/>
    <lineage>
        <taxon>Eukaryota</taxon>
        <taxon>Metazoa</taxon>
        <taxon>Ecdysozoa</taxon>
        <taxon>Arthropoda</taxon>
        <taxon>Chelicerata</taxon>
        <taxon>Arachnida</taxon>
        <taxon>Acari</taxon>
        <taxon>Acariformes</taxon>
        <taxon>Trombidiformes</taxon>
        <taxon>Prostigmata</taxon>
        <taxon>Anystina</taxon>
        <taxon>Parasitengona</taxon>
        <taxon>Trombidioidea</taxon>
        <taxon>Trombidiidae</taxon>
        <taxon>Dinothrombium</taxon>
    </lineage>
</organism>
<accession>A0A3S3S332</accession>
<dbReference type="InterPro" id="IPR003599">
    <property type="entry name" value="Ig_sub"/>
</dbReference>
<dbReference type="InterPro" id="IPR013098">
    <property type="entry name" value="Ig_I-set"/>
</dbReference>
<name>A0A3S3S332_9ACAR</name>